<accession>A0ABY4PKC3</accession>
<name>A0ABY4PKC3_9ACTN</name>
<reference evidence="2 4" key="1">
    <citation type="submission" date="2022-05" db="EMBL/GenBank/DDBJ databases">
        <authorList>
            <person name="Zhou X."/>
            <person name="Li K."/>
            <person name="Man Y."/>
        </authorList>
    </citation>
    <scope>NUCLEOTIDE SEQUENCE [LARGE SCALE GENOMIC DNA]</scope>
    <source>
        <strain evidence="2 4">MS405</strain>
    </source>
</reference>
<feature type="compositionally biased region" description="Low complexity" evidence="1">
    <location>
        <begin position="56"/>
        <end position="82"/>
    </location>
</feature>
<dbReference type="EMBL" id="CP097289">
    <property type="protein sequence ID" value="UQT61320.1"/>
    <property type="molecule type" value="Genomic_DNA"/>
</dbReference>
<sequence>MPRDPAQLAAFINLRVLNPDHEHWRRGVEAAVIYAREHGDLKVPFTYRVPGGEDQAGGWPRSPRSPSGSGSPTTGASTPAET</sequence>
<dbReference type="Proteomes" id="UP000829992">
    <property type="component" value="Chromosome"/>
</dbReference>
<evidence type="ECO:0000256" key="1">
    <source>
        <dbReference type="SAM" id="MobiDB-lite"/>
    </source>
</evidence>
<feature type="region of interest" description="Disordered" evidence="1">
    <location>
        <begin position="48"/>
        <end position="82"/>
    </location>
</feature>
<gene>
    <name evidence="2" type="ORF">M4V62_00025</name>
    <name evidence="3" type="ORF">M4V62_43120</name>
</gene>
<protein>
    <submittedName>
        <fullName evidence="2">Helicase associated domain-containing protein</fullName>
    </submittedName>
</protein>
<evidence type="ECO:0000313" key="4">
    <source>
        <dbReference type="Proteomes" id="UP000829992"/>
    </source>
</evidence>
<keyword evidence="4" id="KW-1185">Reference proteome</keyword>
<dbReference type="EMBL" id="CP097289">
    <property type="protein sequence ID" value="UQT53594.1"/>
    <property type="molecule type" value="Genomic_DNA"/>
</dbReference>
<proteinExistence type="predicted"/>
<evidence type="ECO:0000313" key="3">
    <source>
        <dbReference type="EMBL" id="UQT61320.1"/>
    </source>
</evidence>
<evidence type="ECO:0000313" key="2">
    <source>
        <dbReference type="EMBL" id="UQT53594.1"/>
    </source>
</evidence>
<dbReference type="RefSeq" id="WP_249585092.1">
    <property type="nucleotide sequence ID" value="NZ_BAAAQL010000074.1"/>
</dbReference>
<organism evidence="2 4">
    <name type="scientific">Streptomyces durmitorensis</name>
    <dbReference type="NCBI Taxonomy" id="319947"/>
    <lineage>
        <taxon>Bacteria</taxon>
        <taxon>Bacillati</taxon>
        <taxon>Actinomycetota</taxon>
        <taxon>Actinomycetes</taxon>
        <taxon>Kitasatosporales</taxon>
        <taxon>Streptomycetaceae</taxon>
        <taxon>Streptomyces</taxon>
    </lineage>
</organism>